<dbReference type="Gene3D" id="3.40.50.11720">
    <property type="entry name" value="3-Deoxy-D-manno-octulosonic-acid transferase, N-terminal domain"/>
    <property type="match status" value="1"/>
</dbReference>
<feature type="domain" description="3-deoxy-D-manno-octulosonic-acid transferase N-terminal" evidence="9">
    <location>
        <begin position="35"/>
        <end position="205"/>
    </location>
</feature>
<keyword evidence="4 8" id="KW-0808">Transferase</keyword>
<comment type="subcellular location">
    <subcellularLocation>
        <location evidence="8">Cell membrane</location>
    </subcellularLocation>
</comment>
<evidence type="ECO:0000256" key="4">
    <source>
        <dbReference type="ARBA" id="ARBA00022679"/>
    </source>
</evidence>
<proteinExistence type="inferred from homology"/>
<dbReference type="GO" id="GO:0009244">
    <property type="term" value="P:lipopolysaccharide core region biosynthetic process"/>
    <property type="evidence" value="ECO:0007669"/>
    <property type="project" value="UniProtKB-UniRule"/>
</dbReference>
<dbReference type="GO" id="GO:0005886">
    <property type="term" value="C:plasma membrane"/>
    <property type="evidence" value="ECO:0007669"/>
    <property type="project" value="UniProtKB-SubCell"/>
</dbReference>
<dbReference type="PANTHER" id="PTHR42755">
    <property type="entry name" value="3-DEOXY-MANNO-OCTULOSONATE CYTIDYLYLTRANSFERASE"/>
    <property type="match status" value="1"/>
</dbReference>
<name>A0A1B9Y225_9FLAO</name>
<dbReference type="Pfam" id="PF04413">
    <property type="entry name" value="Glycos_transf_N"/>
    <property type="match status" value="1"/>
</dbReference>
<gene>
    <name evidence="10" type="ORF">BA195_04000</name>
</gene>
<protein>
    <recommendedName>
        <fullName evidence="3 8">3-deoxy-D-manno-octulosonic acid transferase</fullName>
        <shortName evidence="8">Kdo transferase</shortName>
        <ecNumber evidence="2 8">2.4.99.12</ecNumber>
    </recommendedName>
    <alternativeName>
        <fullName evidence="5 8">Lipid IV(A) 3-deoxy-D-manno-octulosonic acid transferase</fullName>
    </alternativeName>
</protein>
<evidence type="ECO:0000313" key="10">
    <source>
        <dbReference type="EMBL" id="OCK43868.1"/>
    </source>
</evidence>
<evidence type="ECO:0000256" key="6">
    <source>
        <dbReference type="ARBA" id="ARBA00049183"/>
    </source>
</evidence>
<sequence length="412" mass="47156">MNLLYNLLLLKASILLPIIALFNKKIKLFVNGRKETFAKLNSIHKADKVIWFHAASLGEFEQGRPIIEKLKQQYKQHKIVVTFFSPSGYEVRKNYSLADVICYLPLDTKSNVKKFINQIHPEIAIIIKYEFWPNLLSELKKQQIKTILISGIFRKKQSFFKWYGNFMRNKLHAFDYFFVQNKNSKKLLSSIKINNVSIAGDTRFDRVYDILQQNNELDFIAAFKNNTYTVVAGSTWKEDEDFLVNYINNHAPANEKFIIAPHNINTKQIHQLQQSITKKTILYSDKDGADLSKNQVFIIDTIGLLTKIYSYADAAYVGGGLKTGLHNILEPATFGVPIVIGGNKYKKFKEATDLLALGGVTIVTKNDEFSSIFTALKTNDDLRVKQGNINQQYITDNLGATKKIMDYLKKTL</sequence>
<evidence type="ECO:0000256" key="1">
    <source>
        <dbReference type="ARBA" id="ARBA00004713"/>
    </source>
</evidence>
<dbReference type="EMBL" id="MAKX01000001">
    <property type="protein sequence ID" value="OCK43868.1"/>
    <property type="molecule type" value="Genomic_DNA"/>
</dbReference>
<dbReference type="InterPro" id="IPR007507">
    <property type="entry name" value="Glycos_transf_N"/>
</dbReference>
<evidence type="ECO:0000256" key="5">
    <source>
        <dbReference type="ARBA" id="ARBA00031445"/>
    </source>
</evidence>
<comment type="caution">
    <text evidence="10">The sequence shown here is derived from an EMBL/GenBank/DDBJ whole genome shotgun (WGS) entry which is preliminary data.</text>
</comment>
<keyword evidence="8" id="KW-1003">Cell membrane</keyword>
<comment type="function">
    <text evidence="8">Involved in lipopolysaccharide (LPS) biosynthesis. Catalyzes the transfer of 3-deoxy-D-manno-octulosonate (Kdo) residue(s) from CMP-Kdo to lipid IV(A), the tetraacyldisaccharide-1,4'-bisphosphate precursor of lipid A.</text>
</comment>
<dbReference type="RefSeq" id="WP_068702681.1">
    <property type="nucleotide sequence ID" value="NZ_MAKX01000001.1"/>
</dbReference>
<evidence type="ECO:0000256" key="3">
    <source>
        <dbReference type="ARBA" id="ARBA00019077"/>
    </source>
</evidence>
<dbReference type="Gene3D" id="3.40.50.2000">
    <property type="entry name" value="Glycogen Phosphorylase B"/>
    <property type="match status" value="1"/>
</dbReference>
<dbReference type="GO" id="GO:0009245">
    <property type="term" value="P:lipid A biosynthetic process"/>
    <property type="evidence" value="ECO:0007669"/>
    <property type="project" value="TreeGrafter"/>
</dbReference>
<feature type="active site" description="Proton acceptor" evidence="7">
    <location>
        <position position="59"/>
    </location>
</feature>
<accession>A0A1B9Y225</accession>
<evidence type="ECO:0000256" key="2">
    <source>
        <dbReference type="ARBA" id="ARBA00012621"/>
    </source>
</evidence>
<comment type="catalytic activity">
    <reaction evidence="6 8">
        <text>lipid IVA (E. coli) + CMP-3-deoxy-beta-D-manno-octulosonate = alpha-Kdo-(2-&gt;6)-lipid IVA (E. coli) + CMP + H(+)</text>
        <dbReference type="Rhea" id="RHEA:28066"/>
        <dbReference type="ChEBI" id="CHEBI:15378"/>
        <dbReference type="ChEBI" id="CHEBI:58603"/>
        <dbReference type="ChEBI" id="CHEBI:60364"/>
        <dbReference type="ChEBI" id="CHEBI:60377"/>
        <dbReference type="ChEBI" id="CHEBI:85987"/>
        <dbReference type="EC" id="2.4.99.12"/>
    </reaction>
</comment>
<comment type="pathway">
    <text evidence="1 8">Bacterial outer membrane biogenesis; LPS core biosynthesis.</text>
</comment>
<dbReference type="AlphaFoldDB" id="A0A1B9Y225"/>
<keyword evidence="8" id="KW-0472">Membrane</keyword>
<dbReference type="InterPro" id="IPR038107">
    <property type="entry name" value="Glycos_transf_N_sf"/>
</dbReference>
<dbReference type="EC" id="2.4.99.12" evidence="2 8"/>
<dbReference type="Proteomes" id="UP000093186">
    <property type="component" value="Unassembled WGS sequence"/>
</dbReference>
<dbReference type="GO" id="GO:0043842">
    <property type="term" value="F:Kdo transferase activity"/>
    <property type="evidence" value="ECO:0007669"/>
    <property type="project" value="UniProtKB-EC"/>
</dbReference>
<dbReference type="STRING" id="447689.BA195_04000"/>
<keyword evidence="8" id="KW-0448">Lipopolysaccharide biosynthesis</keyword>
<evidence type="ECO:0000259" key="9">
    <source>
        <dbReference type="Pfam" id="PF04413"/>
    </source>
</evidence>
<evidence type="ECO:0000256" key="8">
    <source>
        <dbReference type="RuleBase" id="RU365103"/>
    </source>
</evidence>
<comment type="similarity">
    <text evidence="8">Belongs to the glycosyltransferase group 1 family.</text>
</comment>
<dbReference type="InterPro" id="IPR039901">
    <property type="entry name" value="Kdotransferase"/>
</dbReference>
<dbReference type="PANTHER" id="PTHR42755:SF1">
    <property type="entry name" value="3-DEOXY-D-MANNO-OCTULOSONIC ACID TRANSFERASE, MITOCHONDRIAL-RELATED"/>
    <property type="match status" value="1"/>
</dbReference>
<evidence type="ECO:0000256" key="7">
    <source>
        <dbReference type="PIRSR" id="PIRSR639901-1"/>
    </source>
</evidence>
<reference evidence="10 11" key="1">
    <citation type="submission" date="2016-06" db="EMBL/GenBank/DDBJ databases">
        <title>Draft Genome Sequence of Tenacibaculum soleae UCD-KL19.</title>
        <authorList>
            <person name="Eisen J.A."/>
            <person name="Coil D.A."/>
            <person name="Lujan K.M."/>
        </authorList>
    </citation>
    <scope>NUCLEOTIDE SEQUENCE [LARGE SCALE GENOMIC DNA]</scope>
    <source>
        <strain evidence="10 11">UCD-KL19</strain>
    </source>
</reference>
<evidence type="ECO:0000313" key="11">
    <source>
        <dbReference type="Proteomes" id="UP000093186"/>
    </source>
</evidence>
<dbReference type="OrthoDB" id="9789797at2"/>
<dbReference type="UniPathway" id="UPA00958"/>
<organism evidence="10 11">
    <name type="scientific">Tenacibaculum soleae</name>
    <dbReference type="NCBI Taxonomy" id="447689"/>
    <lineage>
        <taxon>Bacteria</taxon>
        <taxon>Pseudomonadati</taxon>
        <taxon>Bacteroidota</taxon>
        <taxon>Flavobacteriia</taxon>
        <taxon>Flavobacteriales</taxon>
        <taxon>Flavobacteriaceae</taxon>
        <taxon>Tenacibaculum</taxon>
    </lineage>
</organism>
<keyword evidence="11" id="KW-1185">Reference proteome</keyword>